<comment type="caution">
    <text evidence="3">The sequence shown here is derived from an EMBL/GenBank/DDBJ whole genome shotgun (WGS) entry which is preliminary data.</text>
</comment>
<feature type="domain" description="Glycosyl transferase family 1" evidence="1">
    <location>
        <begin position="189"/>
        <end position="334"/>
    </location>
</feature>
<sequence>MAEKKKILYVVEAMGGGVFTYIVELANALSDKYEVYIAYATRKQTPQNYKEYFKDSVHLIEVKNFTRSVKSTQDLKAFFEIKKIARKIKPDIIHLHSSKAGALGRWAFNGRKIPLFYTPHGYSFLMKSVNKKKRFIFKMIERFCALRDCVTISCSRGEHKETKKMTSKAIYIDNGINTKSLQKMLVKVAREENKKFTVFTLGRICYQKNPKLFNEVAKKLPDVRFVWIGDGELREELTADNIEITGWVNRRKALSYAVSADAFVLTSLWEGLPMSLLEAMYMEKLCVVSNVIGNRDVIKNEKNGFVCNSADEFAEKIKYIESNDCSVMVENAKKDVMERYNTAVMAEKYDKIYRLRLERS</sequence>
<dbReference type="PANTHER" id="PTHR45947">
    <property type="entry name" value="SULFOQUINOVOSYL TRANSFERASE SQD2"/>
    <property type="match status" value="1"/>
</dbReference>
<protein>
    <submittedName>
        <fullName evidence="3">Glycosyltransferase family 4 protein</fullName>
    </submittedName>
</protein>
<dbReference type="SUPFAM" id="SSF53756">
    <property type="entry name" value="UDP-Glycosyltransferase/glycogen phosphorylase"/>
    <property type="match status" value="1"/>
</dbReference>
<dbReference type="Pfam" id="PF00534">
    <property type="entry name" value="Glycos_transf_1"/>
    <property type="match status" value="1"/>
</dbReference>
<feature type="domain" description="Glycosyltransferase subfamily 4-like N-terminal" evidence="2">
    <location>
        <begin position="16"/>
        <end position="179"/>
    </location>
</feature>
<evidence type="ECO:0000259" key="2">
    <source>
        <dbReference type="Pfam" id="PF13439"/>
    </source>
</evidence>
<dbReference type="Gene3D" id="3.40.50.2000">
    <property type="entry name" value="Glycogen Phosphorylase B"/>
    <property type="match status" value="2"/>
</dbReference>
<gene>
    <name evidence="3" type="ORF">G5A72_06235</name>
</gene>
<dbReference type="Pfam" id="PF13439">
    <property type="entry name" value="Glyco_transf_4"/>
    <property type="match status" value="1"/>
</dbReference>
<evidence type="ECO:0000313" key="3">
    <source>
        <dbReference type="EMBL" id="NSJ79191.1"/>
    </source>
</evidence>
<dbReference type="RefSeq" id="WP_173725122.1">
    <property type="nucleotide sequence ID" value="NZ_JAAIQB010000001.1"/>
</dbReference>
<evidence type="ECO:0000259" key="1">
    <source>
        <dbReference type="Pfam" id="PF00534"/>
    </source>
</evidence>
<dbReference type="PANTHER" id="PTHR45947:SF3">
    <property type="entry name" value="SULFOQUINOVOSYL TRANSFERASE SQD2"/>
    <property type="match status" value="1"/>
</dbReference>
<reference evidence="3 4" key="1">
    <citation type="journal article" date="2020" name="Cell Host Microbe">
        <title>Functional and Genomic Variation between Human-Derived Isolates of Lachnospiraceae Reveals Inter- and Intra-Species Diversity.</title>
        <authorList>
            <person name="Sorbara M.T."/>
            <person name="Littmann E.R."/>
            <person name="Fontana E."/>
            <person name="Moody T.U."/>
            <person name="Kohout C.E."/>
            <person name="Gjonbalaj M."/>
            <person name="Eaton V."/>
            <person name="Seok R."/>
            <person name="Leiner I.M."/>
            <person name="Pamer E.G."/>
        </authorList>
    </citation>
    <scope>NUCLEOTIDE SEQUENCE [LARGE SCALE GENOMIC DNA]</scope>
    <source>
        <strain evidence="3 4">MSK.14.57</strain>
    </source>
</reference>
<organism evidence="3 4">
    <name type="scientific">Anaerostipes hadrus</name>
    <dbReference type="NCBI Taxonomy" id="649756"/>
    <lineage>
        <taxon>Bacteria</taxon>
        <taxon>Bacillati</taxon>
        <taxon>Bacillota</taxon>
        <taxon>Clostridia</taxon>
        <taxon>Lachnospirales</taxon>
        <taxon>Lachnospiraceae</taxon>
        <taxon>Anaerostipes</taxon>
    </lineage>
</organism>
<evidence type="ECO:0000313" key="4">
    <source>
        <dbReference type="Proteomes" id="UP001644750"/>
    </source>
</evidence>
<dbReference type="InterPro" id="IPR050194">
    <property type="entry name" value="Glycosyltransferase_grp1"/>
</dbReference>
<dbReference type="InterPro" id="IPR001296">
    <property type="entry name" value="Glyco_trans_1"/>
</dbReference>
<dbReference type="InterPro" id="IPR028098">
    <property type="entry name" value="Glyco_trans_4-like_N"/>
</dbReference>
<dbReference type="EMBL" id="JAAITB010000011">
    <property type="protein sequence ID" value="NSJ79191.1"/>
    <property type="molecule type" value="Genomic_DNA"/>
</dbReference>
<dbReference type="Proteomes" id="UP001644750">
    <property type="component" value="Unassembled WGS sequence"/>
</dbReference>
<accession>A0ABX2HX07</accession>
<name>A0ABX2HX07_ANAHA</name>
<proteinExistence type="predicted"/>
<keyword evidence="4" id="KW-1185">Reference proteome</keyword>